<proteinExistence type="predicted"/>
<reference evidence="3 4" key="1">
    <citation type="submission" date="2019-02" db="EMBL/GenBank/DDBJ databases">
        <title>Deep-cultivation of Planctomycetes and their phenomic and genomic characterization uncovers novel biology.</title>
        <authorList>
            <person name="Wiegand S."/>
            <person name="Jogler M."/>
            <person name="Boedeker C."/>
            <person name="Pinto D."/>
            <person name="Vollmers J."/>
            <person name="Rivas-Marin E."/>
            <person name="Kohn T."/>
            <person name="Peeters S.H."/>
            <person name="Heuer A."/>
            <person name="Rast P."/>
            <person name="Oberbeckmann S."/>
            <person name="Bunk B."/>
            <person name="Jeske O."/>
            <person name="Meyerdierks A."/>
            <person name="Storesund J.E."/>
            <person name="Kallscheuer N."/>
            <person name="Luecker S."/>
            <person name="Lage O.M."/>
            <person name="Pohl T."/>
            <person name="Merkel B.J."/>
            <person name="Hornburger P."/>
            <person name="Mueller R.-W."/>
            <person name="Bruemmer F."/>
            <person name="Labrenz M."/>
            <person name="Spormann A.M."/>
            <person name="Op Den Camp H."/>
            <person name="Overmann J."/>
            <person name="Amann R."/>
            <person name="Jetten M.S.M."/>
            <person name="Mascher T."/>
            <person name="Medema M.H."/>
            <person name="Devos D.P."/>
            <person name="Kaster A.-K."/>
            <person name="Ovreas L."/>
            <person name="Rohde M."/>
            <person name="Galperin M.Y."/>
            <person name="Jogler C."/>
        </authorList>
    </citation>
    <scope>NUCLEOTIDE SEQUENCE [LARGE SCALE GENOMIC DNA]</scope>
    <source>
        <strain evidence="3 4">CA54</strain>
    </source>
</reference>
<feature type="transmembrane region" description="Helical" evidence="1">
    <location>
        <begin position="285"/>
        <end position="304"/>
    </location>
</feature>
<dbReference type="RefSeq" id="WP_146373469.1">
    <property type="nucleotide sequence ID" value="NZ_SJPP01000003.1"/>
</dbReference>
<accession>A0A5C6B384</accession>
<dbReference type="AlphaFoldDB" id="A0A5C6B384"/>
<keyword evidence="4" id="KW-1185">Reference proteome</keyword>
<feature type="transmembrane region" description="Helical" evidence="1">
    <location>
        <begin position="449"/>
        <end position="466"/>
    </location>
</feature>
<evidence type="ECO:0000313" key="4">
    <source>
        <dbReference type="Proteomes" id="UP000320735"/>
    </source>
</evidence>
<dbReference type="EMBL" id="SJPP01000003">
    <property type="protein sequence ID" value="TWU06593.1"/>
    <property type="molecule type" value="Genomic_DNA"/>
</dbReference>
<dbReference type="InterPro" id="IPR003675">
    <property type="entry name" value="Rce1/LyrA-like_dom"/>
</dbReference>
<gene>
    <name evidence="3" type="ORF">CA54_49900</name>
</gene>
<dbReference type="Proteomes" id="UP000320735">
    <property type="component" value="Unassembled WGS sequence"/>
</dbReference>
<dbReference type="GO" id="GO:0006508">
    <property type="term" value="P:proteolysis"/>
    <property type="evidence" value="ECO:0007669"/>
    <property type="project" value="UniProtKB-KW"/>
</dbReference>
<keyword evidence="3" id="KW-0378">Hydrolase</keyword>
<dbReference type="GO" id="GO:0004175">
    <property type="term" value="F:endopeptidase activity"/>
    <property type="evidence" value="ECO:0007669"/>
    <property type="project" value="UniProtKB-ARBA"/>
</dbReference>
<feature type="transmembrane region" description="Helical" evidence="1">
    <location>
        <begin position="332"/>
        <end position="359"/>
    </location>
</feature>
<evidence type="ECO:0000259" key="2">
    <source>
        <dbReference type="Pfam" id="PF02517"/>
    </source>
</evidence>
<feature type="transmembrane region" description="Helical" evidence="1">
    <location>
        <begin position="215"/>
        <end position="239"/>
    </location>
</feature>
<keyword evidence="1" id="KW-0812">Transmembrane</keyword>
<dbReference type="Pfam" id="PF02517">
    <property type="entry name" value="Rce1-like"/>
    <property type="match status" value="1"/>
</dbReference>
<evidence type="ECO:0000256" key="1">
    <source>
        <dbReference type="SAM" id="Phobius"/>
    </source>
</evidence>
<evidence type="ECO:0000313" key="3">
    <source>
        <dbReference type="EMBL" id="TWU06593.1"/>
    </source>
</evidence>
<keyword evidence="3" id="KW-0645">Protease</keyword>
<comment type="caution">
    <text evidence="3">The sequence shown here is derived from an EMBL/GenBank/DDBJ whole genome shotgun (WGS) entry which is preliminary data.</text>
</comment>
<name>A0A5C6B384_9PLAN</name>
<sequence length="497" mass="54400">MQYHESDTPILELEADVPVRRGFPRIAWLVILAMVGFVTYLQNGGRGEPHPLEDEGAAPQDVIMLLQSRYLVGAASLWQDQDKMTAPQLYVQAAPLNQGTIEQRLRFVIVAEELAGPEEALSVLMDINDRVKTSGFELNKQQIELRDALTALMTDYAAEEWTGPSVTPQQRQLLKDQLGWFGDLALAPKQGTNEAARSTVIRSAQQTAIALLSSGGLFCSLLMVGIVALVVFTAAYITGSVRPAIHCGHSNYAGIYPETFAVWLFLFFVLTQTASMLVQDDRYRTLVLATAMFGSLFALAWPRLRGIPWRQIRADIGWTAGNRPLAEPAIGVGSYVMTIPILFVGFLASLILMLLTGLVEPVGGGVDDFSPTNLPSHPIVSTVANADWFMVFQLYLVAAIGAPVVEETMFRGVMYRHLRECSHRWGFLASFLFSALINSFIFAVIHPQGLVAVPALMAIALGLTLAREWRGTLIPSMIAHGIHNGLLLTVLLLAIGN</sequence>
<dbReference type="GO" id="GO:0080120">
    <property type="term" value="P:CAAX-box protein maturation"/>
    <property type="evidence" value="ECO:0007669"/>
    <property type="project" value="UniProtKB-ARBA"/>
</dbReference>
<organism evidence="3 4">
    <name type="scientific">Symmachiella macrocystis</name>
    <dbReference type="NCBI Taxonomy" id="2527985"/>
    <lineage>
        <taxon>Bacteria</taxon>
        <taxon>Pseudomonadati</taxon>
        <taxon>Planctomycetota</taxon>
        <taxon>Planctomycetia</taxon>
        <taxon>Planctomycetales</taxon>
        <taxon>Planctomycetaceae</taxon>
        <taxon>Symmachiella</taxon>
    </lineage>
</organism>
<feature type="domain" description="CAAX prenyl protease 2/Lysostaphin resistance protein A-like" evidence="2">
    <location>
        <begin position="392"/>
        <end position="485"/>
    </location>
</feature>
<keyword evidence="1" id="KW-1133">Transmembrane helix</keyword>
<feature type="transmembrane region" description="Helical" evidence="1">
    <location>
        <begin position="478"/>
        <end position="496"/>
    </location>
</feature>
<feature type="transmembrane region" description="Helical" evidence="1">
    <location>
        <begin position="425"/>
        <end position="443"/>
    </location>
</feature>
<dbReference type="OrthoDB" id="4177129at2"/>
<feature type="transmembrane region" description="Helical" evidence="1">
    <location>
        <begin position="379"/>
        <end position="405"/>
    </location>
</feature>
<protein>
    <submittedName>
        <fullName evidence="3">CAAX amino terminal protease self-immunity</fullName>
    </submittedName>
</protein>
<keyword evidence="1" id="KW-0472">Membrane</keyword>
<feature type="transmembrane region" description="Helical" evidence="1">
    <location>
        <begin position="260"/>
        <end position="279"/>
    </location>
</feature>